<comment type="caution">
    <text evidence="1">The sequence shown here is derived from an EMBL/GenBank/DDBJ whole genome shotgun (WGS) entry which is preliminary data.</text>
</comment>
<accession>A0A931MLR6</accession>
<evidence type="ECO:0000313" key="1">
    <source>
        <dbReference type="EMBL" id="MBH0113665.1"/>
    </source>
</evidence>
<protein>
    <submittedName>
        <fullName evidence="1">Uncharacterized protein</fullName>
    </submittedName>
</protein>
<reference evidence="1" key="1">
    <citation type="submission" date="2020-11" db="EMBL/GenBank/DDBJ databases">
        <title>Novosphingobium aureum sp. nov., a marine bacterium isolated from sediment of a salt flat.</title>
        <authorList>
            <person name="Yoo Y."/>
            <person name="Kim J.-J."/>
        </authorList>
    </citation>
    <scope>NUCLEOTIDE SEQUENCE</scope>
    <source>
        <strain evidence="1">YJ-S2-02</strain>
    </source>
</reference>
<dbReference type="EMBL" id="JADZGI010000001">
    <property type="protein sequence ID" value="MBH0113665.1"/>
    <property type="molecule type" value="Genomic_DNA"/>
</dbReference>
<proteinExistence type="predicted"/>
<evidence type="ECO:0000313" key="2">
    <source>
        <dbReference type="Proteomes" id="UP000617634"/>
    </source>
</evidence>
<organism evidence="1 2">
    <name type="scientific">Novosphingobium aureum</name>
    <dbReference type="NCBI Taxonomy" id="2792964"/>
    <lineage>
        <taxon>Bacteria</taxon>
        <taxon>Pseudomonadati</taxon>
        <taxon>Pseudomonadota</taxon>
        <taxon>Alphaproteobacteria</taxon>
        <taxon>Sphingomonadales</taxon>
        <taxon>Sphingomonadaceae</taxon>
        <taxon>Novosphingobium</taxon>
    </lineage>
</organism>
<name>A0A931MLR6_9SPHN</name>
<dbReference type="Proteomes" id="UP000617634">
    <property type="component" value="Unassembled WGS sequence"/>
</dbReference>
<gene>
    <name evidence="1" type="ORF">I5E68_11965</name>
</gene>
<sequence>MKSDFVPFLRRIMPGPLVLQATIAVGVLTLALSPARGGAALYLPLSAATTASTVAWSRARNAEILAAGPYQGALYIRVHDAGTTIGALRKGALLVSVPESLCSGPRPTQATETP</sequence>
<keyword evidence="2" id="KW-1185">Reference proteome</keyword>
<dbReference type="AlphaFoldDB" id="A0A931MLR6"/>